<dbReference type="InterPro" id="IPR023214">
    <property type="entry name" value="HAD_sf"/>
</dbReference>
<organism evidence="1 2">
    <name type="scientific">Arthrobacter alpinus</name>
    <dbReference type="NCBI Taxonomy" id="656366"/>
    <lineage>
        <taxon>Bacteria</taxon>
        <taxon>Bacillati</taxon>
        <taxon>Actinomycetota</taxon>
        <taxon>Actinomycetes</taxon>
        <taxon>Micrococcales</taxon>
        <taxon>Micrococcaceae</taxon>
        <taxon>Arthrobacter</taxon>
    </lineage>
</organism>
<accession>A0A1H5LFV9</accession>
<protein>
    <submittedName>
        <fullName evidence="1">Phosphoglycolate phosphatase</fullName>
    </submittedName>
</protein>
<dbReference type="PANTHER" id="PTHR43434:SF20">
    <property type="entry name" value="5'-NUCLEOTIDASE"/>
    <property type="match status" value="1"/>
</dbReference>
<dbReference type="RefSeq" id="WP_074711801.1">
    <property type="nucleotide sequence ID" value="NZ_FNTV01000001.1"/>
</dbReference>
<dbReference type="Proteomes" id="UP000182725">
    <property type="component" value="Unassembled WGS sequence"/>
</dbReference>
<dbReference type="SUPFAM" id="SSF56784">
    <property type="entry name" value="HAD-like"/>
    <property type="match status" value="1"/>
</dbReference>
<dbReference type="InterPro" id="IPR023198">
    <property type="entry name" value="PGP-like_dom2"/>
</dbReference>
<dbReference type="SFLD" id="SFLDS00003">
    <property type="entry name" value="Haloacid_Dehalogenase"/>
    <property type="match status" value="1"/>
</dbReference>
<dbReference type="SFLD" id="SFLDG01129">
    <property type="entry name" value="C1.5:_HAD__Beta-PGM__Phosphata"/>
    <property type="match status" value="1"/>
</dbReference>
<dbReference type="GO" id="GO:0005829">
    <property type="term" value="C:cytosol"/>
    <property type="evidence" value="ECO:0007669"/>
    <property type="project" value="TreeGrafter"/>
</dbReference>
<dbReference type="Gene3D" id="3.40.50.1000">
    <property type="entry name" value="HAD superfamily/HAD-like"/>
    <property type="match status" value="1"/>
</dbReference>
<evidence type="ECO:0000313" key="1">
    <source>
        <dbReference type="EMBL" id="SEE75910.1"/>
    </source>
</evidence>
<dbReference type="InterPro" id="IPR041492">
    <property type="entry name" value="HAD_2"/>
</dbReference>
<dbReference type="Gene3D" id="1.10.150.240">
    <property type="entry name" value="Putative phosphatase, domain 2"/>
    <property type="match status" value="1"/>
</dbReference>
<dbReference type="EMBL" id="FNTV01000001">
    <property type="protein sequence ID" value="SEE75910.1"/>
    <property type="molecule type" value="Genomic_DNA"/>
</dbReference>
<reference evidence="1 2" key="1">
    <citation type="submission" date="2016-10" db="EMBL/GenBank/DDBJ databases">
        <authorList>
            <person name="de Groot N.N."/>
        </authorList>
    </citation>
    <scope>NUCLEOTIDE SEQUENCE [LARGE SCALE GENOMIC DNA]</scope>
    <source>
        <strain evidence="1 2">DSM 22274</strain>
    </source>
</reference>
<sequence length="238" mass="25268">MILPDQIHSFLIDITCVLFDMDGTLLDSAPGVTSSAAEALTAVGAPVPPHNVLLKFVGPPMLESFRTVAALDEATARQALQHYRRAYADHGAEQSTVYEGIIHLLDQLDGAGIPMAVATSKVEDQAVRLAEHFDLGGYFVNICGASDELGRADKTEVIAELLHRLAAQGIDVSNPVMIGDREYDVTGAAAHGIASIFVTWGYGQPEESVGAAAIASSPEALLPMILNSSPNRNHAVRR</sequence>
<dbReference type="GO" id="GO:0004713">
    <property type="term" value="F:protein tyrosine kinase activity"/>
    <property type="evidence" value="ECO:0007669"/>
    <property type="project" value="TreeGrafter"/>
</dbReference>
<evidence type="ECO:0000313" key="2">
    <source>
        <dbReference type="Proteomes" id="UP000182725"/>
    </source>
</evidence>
<dbReference type="AlphaFoldDB" id="A0A1H5LFV9"/>
<dbReference type="InterPro" id="IPR036412">
    <property type="entry name" value="HAD-like_sf"/>
</dbReference>
<dbReference type="Pfam" id="PF13419">
    <property type="entry name" value="HAD_2"/>
    <property type="match status" value="1"/>
</dbReference>
<dbReference type="PANTHER" id="PTHR43434">
    <property type="entry name" value="PHOSPHOGLYCOLATE PHOSPHATASE"/>
    <property type="match status" value="1"/>
</dbReference>
<proteinExistence type="predicted"/>
<dbReference type="InterPro" id="IPR050155">
    <property type="entry name" value="HAD-like_hydrolase_sf"/>
</dbReference>
<gene>
    <name evidence="1" type="ORF">SAMN04489740_2444</name>
</gene>
<name>A0A1H5LFV9_9MICC</name>